<dbReference type="InterPro" id="IPR050707">
    <property type="entry name" value="HTH_MetabolicPath_Reg"/>
</dbReference>
<dbReference type="AlphaFoldDB" id="A0ABD6AEY6"/>
<evidence type="ECO:0000259" key="4">
    <source>
        <dbReference type="PROSITE" id="PS51077"/>
    </source>
</evidence>
<dbReference type="RefSeq" id="WP_276306071.1">
    <property type="nucleotide sequence ID" value="NZ_CP119993.1"/>
</dbReference>
<keyword evidence="3" id="KW-0804">Transcription</keyword>
<dbReference type="PROSITE" id="PS51078">
    <property type="entry name" value="ICLR_ED"/>
    <property type="match status" value="1"/>
</dbReference>
<dbReference type="Gene3D" id="3.30.450.40">
    <property type="match status" value="1"/>
</dbReference>
<keyword evidence="1" id="KW-0805">Transcription regulation</keyword>
<keyword evidence="2" id="KW-0238">DNA-binding</keyword>
<dbReference type="InterPro" id="IPR036390">
    <property type="entry name" value="WH_DNA-bd_sf"/>
</dbReference>
<evidence type="ECO:0000256" key="3">
    <source>
        <dbReference type="ARBA" id="ARBA00023163"/>
    </source>
</evidence>
<evidence type="ECO:0000259" key="5">
    <source>
        <dbReference type="PROSITE" id="PS51078"/>
    </source>
</evidence>
<dbReference type="InterPro" id="IPR011991">
    <property type="entry name" value="ArsR-like_HTH"/>
</dbReference>
<protein>
    <submittedName>
        <fullName evidence="6">IclR family transcriptional regulator</fullName>
    </submittedName>
</protein>
<dbReference type="PANTHER" id="PTHR30136">
    <property type="entry name" value="HELIX-TURN-HELIX TRANSCRIPTIONAL REGULATOR, ICLR FAMILY"/>
    <property type="match status" value="1"/>
</dbReference>
<evidence type="ECO:0000313" key="6">
    <source>
        <dbReference type="EMBL" id="MFC7319105.1"/>
    </source>
</evidence>
<dbReference type="PROSITE" id="PS51077">
    <property type="entry name" value="HTH_ICLR"/>
    <property type="match status" value="1"/>
</dbReference>
<dbReference type="SUPFAM" id="SSF55781">
    <property type="entry name" value="GAF domain-like"/>
    <property type="match status" value="1"/>
</dbReference>
<dbReference type="GO" id="GO:0006355">
    <property type="term" value="P:regulation of DNA-templated transcription"/>
    <property type="evidence" value="ECO:0007669"/>
    <property type="project" value="UniProtKB-ARBA"/>
</dbReference>
<proteinExistence type="predicted"/>
<dbReference type="Proteomes" id="UP001596547">
    <property type="component" value="Unassembled WGS sequence"/>
</dbReference>
<dbReference type="InterPro" id="IPR029016">
    <property type="entry name" value="GAF-like_dom_sf"/>
</dbReference>
<dbReference type="InterPro" id="IPR005471">
    <property type="entry name" value="Tscrpt_reg_IclR_N"/>
</dbReference>
<evidence type="ECO:0000256" key="2">
    <source>
        <dbReference type="ARBA" id="ARBA00023125"/>
    </source>
</evidence>
<dbReference type="PANTHER" id="PTHR30136:SF35">
    <property type="entry name" value="HTH-TYPE TRANSCRIPTIONAL REGULATOR RV1719"/>
    <property type="match status" value="1"/>
</dbReference>
<evidence type="ECO:0000313" key="7">
    <source>
        <dbReference type="Proteomes" id="UP001596547"/>
    </source>
</evidence>
<dbReference type="Gene3D" id="1.10.10.10">
    <property type="entry name" value="Winged helix-like DNA-binding domain superfamily/Winged helix DNA-binding domain"/>
    <property type="match status" value="1"/>
</dbReference>
<feature type="domain" description="HTH iclR-type" evidence="4">
    <location>
        <begin position="40"/>
        <end position="99"/>
    </location>
</feature>
<accession>A0ABD6AEY6</accession>
<feature type="domain" description="IclR-ED" evidence="5">
    <location>
        <begin position="100"/>
        <end position="283"/>
    </location>
</feature>
<dbReference type="CDD" id="cd00090">
    <property type="entry name" value="HTH_ARSR"/>
    <property type="match status" value="1"/>
</dbReference>
<name>A0ABD6AEY6_9EURY</name>
<gene>
    <name evidence="6" type="ORF">ACFQPE_20255</name>
</gene>
<comment type="caution">
    <text evidence="6">The sequence shown here is derived from an EMBL/GenBank/DDBJ whole genome shotgun (WGS) entry which is preliminary data.</text>
</comment>
<dbReference type="Pfam" id="PF09339">
    <property type="entry name" value="HTH_IclR"/>
    <property type="match status" value="1"/>
</dbReference>
<dbReference type="Pfam" id="PF01614">
    <property type="entry name" value="IclR_C"/>
    <property type="match status" value="1"/>
</dbReference>
<keyword evidence="7" id="KW-1185">Reference proteome</keyword>
<dbReference type="GO" id="GO:0003677">
    <property type="term" value="F:DNA binding"/>
    <property type="evidence" value="ECO:0007669"/>
    <property type="project" value="UniProtKB-KW"/>
</dbReference>
<dbReference type="SUPFAM" id="SSF46785">
    <property type="entry name" value="Winged helix' DNA-binding domain"/>
    <property type="match status" value="1"/>
</dbReference>
<dbReference type="InterPro" id="IPR014757">
    <property type="entry name" value="Tscrpt_reg_IclR_C"/>
</dbReference>
<reference evidence="6 7" key="1">
    <citation type="journal article" date="2019" name="Int. J. Syst. Evol. Microbiol.">
        <title>The Global Catalogue of Microorganisms (GCM) 10K type strain sequencing project: providing services to taxonomists for standard genome sequencing and annotation.</title>
        <authorList>
            <consortium name="The Broad Institute Genomics Platform"/>
            <consortium name="The Broad Institute Genome Sequencing Center for Infectious Disease"/>
            <person name="Wu L."/>
            <person name="Ma J."/>
        </authorList>
    </citation>
    <scope>NUCLEOTIDE SEQUENCE [LARGE SCALE GENOMIC DNA]</scope>
    <source>
        <strain evidence="6 7">PSR21</strain>
    </source>
</reference>
<evidence type="ECO:0000256" key="1">
    <source>
        <dbReference type="ARBA" id="ARBA00023015"/>
    </source>
</evidence>
<dbReference type="SMART" id="SM00346">
    <property type="entry name" value="HTH_ICLR"/>
    <property type="match status" value="1"/>
</dbReference>
<dbReference type="EMBL" id="JBHTBF010000003">
    <property type="protein sequence ID" value="MFC7319105.1"/>
    <property type="molecule type" value="Genomic_DNA"/>
</dbReference>
<dbReference type="InterPro" id="IPR036388">
    <property type="entry name" value="WH-like_DNA-bd_sf"/>
</dbReference>
<sequence>MWFFDSIENIFALGSLRRQVKDLCGAPRQHTTNTMTRGEIKTTKSVFGIIEAIKRLDGASISEIAEQTGLAPSTVHSHVSTLESMEYLRRDGYEYNVGLRFLDFGIHAKDQLAVTSVTQPALGQLADDTGESAWIIVEEHGWGINLEGATGDRGVRTAERVGWRTYLHVHAAGKAILAHLPKERVDQIIDRRGLPRLTARTITDRETLSEELERTRQRGYAQDRSEGIDGLSAIAAPIIVDDIVHGSVTVAGPANRMKGSKFTEEIPDAVLGAANTIELKLTY</sequence>
<dbReference type="GeneID" id="79317704"/>
<organism evidence="6 7">
    <name type="scientific">Halomarina halobia</name>
    <dbReference type="NCBI Taxonomy" id="3033386"/>
    <lineage>
        <taxon>Archaea</taxon>
        <taxon>Methanobacteriati</taxon>
        <taxon>Methanobacteriota</taxon>
        <taxon>Stenosarchaea group</taxon>
        <taxon>Halobacteria</taxon>
        <taxon>Halobacteriales</taxon>
        <taxon>Natronomonadaceae</taxon>
        <taxon>Halomarina</taxon>
    </lineage>
</organism>